<keyword evidence="2" id="KW-1185">Reference proteome</keyword>
<protein>
    <submittedName>
        <fullName evidence="1">Uncharacterized protein</fullName>
    </submittedName>
</protein>
<sequence>MHHPISGALFQFLKTKENLVMKAFPILTALALPALSVAFAARIPANLEPFAAQQVCIGRAEVLLKGELNAAMTKVAQDRLDALGASLKLGKDYTSCPAWLTFHAEAGNDGNGRFVYQGVLSLVAPKLQTKALESLRHESFDYDGGFEFITLWDRADVGVITGQDSLSFAIGAEVVSHMGDFSVDWKKTH</sequence>
<reference evidence="1 2" key="1">
    <citation type="submission" date="2018-06" db="EMBL/GenBank/DDBJ databases">
        <title>Genomic Encyclopedia of Type Strains, Phase IV (KMG-IV): sequencing the most valuable type-strain genomes for metagenomic binning, comparative biology and taxonomic classification.</title>
        <authorList>
            <person name="Goeker M."/>
        </authorList>
    </citation>
    <scope>NUCLEOTIDE SEQUENCE [LARGE SCALE GENOMIC DNA]</scope>
    <source>
        <strain evidence="1 2">DSM 18048</strain>
    </source>
</reference>
<accession>A0A318S6W4</accession>
<comment type="caution">
    <text evidence="1">The sequence shown here is derived from an EMBL/GenBank/DDBJ whole genome shotgun (WGS) entry which is preliminary data.</text>
</comment>
<dbReference type="Proteomes" id="UP000248326">
    <property type="component" value="Unassembled WGS sequence"/>
</dbReference>
<evidence type="ECO:0000313" key="1">
    <source>
        <dbReference type="EMBL" id="PYE54051.1"/>
    </source>
</evidence>
<dbReference type="AlphaFoldDB" id="A0A318S6W4"/>
<dbReference type="EMBL" id="QJSX01000006">
    <property type="protein sequence ID" value="PYE54051.1"/>
    <property type="molecule type" value="Genomic_DNA"/>
</dbReference>
<gene>
    <name evidence="1" type="ORF">DES52_10613</name>
</gene>
<organism evidence="1 2">
    <name type="scientific">Deinococcus yavapaiensis KR-236</name>
    <dbReference type="NCBI Taxonomy" id="694435"/>
    <lineage>
        <taxon>Bacteria</taxon>
        <taxon>Thermotogati</taxon>
        <taxon>Deinococcota</taxon>
        <taxon>Deinococci</taxon>
        <taxon>Deinococcales</taxon>
        <taxon>Deinococcaceae</taxon>
        <taxon>Deinococcus</taxon>
    </lineage>
</organism>
<name>A0A318S6W4_9DEIO</name>
<evidence type="ECO:0000313" key="2">
    <source>
        <dbReference type="Proteomes" id="UP000248326"/>
    </source>
</evidence>
<proteinExistence type="predicted"/>